<evidence type="ECO:0000313" key="2">
    <source>
        <dbReference type="Proteomes" id="UP000198748"/>
    </source>
</evidence>
<reference evidence="2" key="1">
    <citation type="submission" date="2016-10" db="EMBL/GenBank/DDBJ databases">
        <authorList>
            <person name="Varghese N."/>
            <person name="Submissions S."/>
        </authorList>
    </citation>
    <scope>NUCLEOTIDE SEQUENCE [LARGE SCALE GENOMIC DNA]</scope>
    <source>
        <strain evidence="2">DSM 25329</strain>
    </source>
</reference>
<keyword evidence="2" id="KW-1185">Reference proteome</keyword>
<dbReference type="STRING" id="659014.SAMN04487996_101382"/>
<proteinExistence type="predicted"/>
<dbReference type="RefSeq" id="WP_090146132.1">
    <property type="nucleotide sequence ID" value="NZ_FNAN01000001.1"/>
</dbReference>
<dbReference type="OrthoDB" id="959826at2"/>
<gene>
    <name evidence="1" type="ORF">SAMN04487996_101382</name>
</gene>
<evidence type="ECO:0000313" key="1">
    <source>
        <dbReference type="EMBL" id="SDD58813.1"/>
    </source>
</evidence>
<organism evidence="1 2">
    <name type="scientific">Dyadobacter soli</name>
    <dbReference type="NCBI Taxonomy" id="659014"/>
    <lineage>
        <taxon>Bacteria</taxon>
        <taxon>Pseudomonadati</taxon>
        <taxon>Bacteroidota</taxon>
        <taxon>Cytophagia</taxon>
        <taxon>Cytophagales</taxon>
        <taxon>Spirosomataceae</taxon>
        <taxon>Dyadobacter</taxon>
    </lineage>
</organism>
<accession>A0A1G6VZF7</accession>
<sequence length="108" mass="12307">MDRAELMKALKPFNARCAELGRPLDSIRLEEAYPGDSSTSYIVQVEAAWANGRSLWYAIDFLFDVLFETVPYKMRTKVFTIQVIRQLITCPDPQIEPIDTLMAMCAAE</sequence>
<name>A0A1G6VZF7_9BACT</name>
<dbReference type="EMBL" id="FNAN01000001">
    <property type="protein sequence ID" value="SDD58813.1"/>
    <property type="molecule type" value="Genomic_DNA"/>
</dbReference>
<protein>
    <submittedName>
        <fullName evidence="1">Uncharacterized protein</fullName>
    </submittedName>
</protein>
<dbReference type="Proteomes" id="UP000198748">
    <property type="component" value="Unassembled WGS sequence"/>
</dbReference>
<dbReference type="AlphaFoldDB" id="A0A1G6VZF7"/>